<proteinExistence type="predicted"/>
<protein>
    <recommendedName>
        <fullName evidence="3">DUF3891 domain-containing protein</fullName>
    </recommendedName>
</protein>
<dbReference type="OrthoDB" id="190426at2"/>
<dbReference type="InterPro" id="IPR024992">
    <property type="entry name" value="DUF3891"/>
</dbReference>
<dbReference type="RefSeq" id="WP_097038090.1">
    <property type="nucleotide sequence ID" value="NZ_OBEK01000001.1"/>
</dbReference>
<name>A0A285MY87_9BACI</name>
<evidence type="ECO:0000313" key="2">
    <source>
        <dbReference type="Proteomes" id="UP000219356"/>
    </source>
</evidence>
<dbReference type="Pfam" id="PF13030">
    <property type="entry name" value="DUF3891"/>
    <property type="match status" value="1"/>
</dbReference>
<sequence>MIIRETAKGTILIPQHAHAAISGEIARHWRTDDPESPAQRPEAIMAIEQHDRAWIPLDEMPKKKPDGGGFYSFINYPLSDKLRAYQQGIMEVREQSRYAAILCSRHYCSFFPEDTDDYRIKAFLEREKGLQQADQQTLSPRERETLALDQKFLEFCDDVSLYICMNEPGASKEEEVSWFRGGFRQHFSFADKIIGAWVSADQVTLTPSPLQSPLNVSVPMYIADGNQWREEKYWVTVT</sequence>
<dbReference type="Proteomes" id="UP000219356">
    <property type="component" value="Unassembled WGS sequence"/>
</dbReference>
<gene>
    <name evidence="1" type="ORF">SAMN05421503_0015</name>
</gene>
<organism evidence="1 2">
    <name type="scientific">Terribacillus aidingensis</name>
    <dbReference type="NCBI Taxonomy" id="586416"/>
    <lineage>
        <taxon>Bacteria</taxon>
        <taxon>Bacillati</taxon>
        <taxon>Bacillota</taxon>
        <taxon>Bacilli</taxon>
        <taxon>Bacillales</taxon>
        <taxon>Bacillaceae</taxon>
        <taxon>Terribacillus</taxon>
    </lineage>
</organism>
<reference evidence="2" key="1">
    <citation type="submission" date="2017-09" db="EMBL/GenBank/DDBJ databases">
        <authorList>
            <person name="Varghese N."/>
            <person name="Submissions S."/>
        </authorList>
    </citation>
    <scope>NUCLEOTIDE SEQUENCE [LARGE SCALE GENOMIC DNA]</scope>
    <source>
        <strain evidence="2">CGMCC 1.8913</strain>
    </source>
</reference>
<accession>A0A285MY87</accession>
<evidence type="ECO:0000313" key="1">
    <source>
        <dbReference type="EMBL" id="SNZ02152.1"/>
    </source>
</evidence>
<evidence type="ECO:0008006" key="3">
    <source>
        <dbReference type="Google" id="ProtNLM"/>
    </source>
</evidence>
<dbReference type="EMBL" id="OBEK01000001">
    <property type="protein sequence ID" value="SNZ02152.1"/>
    <property type="molecule type" value="Genomic_DNA"/>
</dbReference>
<keyword evidence="2" id="KW-1185">Reference proteome</keyword>
<dbReference type="AlphaFoldDB" id="A0A285MY87"/>